<name>A0A402A7H5_9CHLR</name>
<dbReference type="Gene3D" id="1.10.1660.10">
    <property type="match status" value="1"/>
</dbReference>
<sequence length="67" mass="7477">MSPHVNHTLLTTGEVARTLRVNSTTVRRWVKSGVLAAVILPHTGKRQEYRIKQSTLDTLLNSGQLPQ</sequence>
<proteinExistence type="predicted"/>
<protein>
    <recommendedName>
        <fullName evidence="1">Helix-turn-helix domain-containing protein</fullName>
    </recommendedName>
</protein>
<dbReference type="NCBIfam" id="TIGR01764">
    <property type="entry name" value="excise"/>
    <property type="match status" value="1"/>
</dbReference>
<evidence type="ECO:0000313" key="3">
    <source>
        <dbReference type="Proteomes" id="UP000287352"/>
    </source>
</evidence>
<organism evidence="2 3">
    <name type="scientific">Tengunoibacter tsumagoiensis</name>
    <dbReference type="NCBI Taxonomy" id="2014871"/>
    <lineage>
        <taxon>Bacteria</taxon>
        <taxon>Bacillati</taxon>
        <taxon>Chloroflexota</taxon>
        <taxon>Ktedonobacteria</taxon>
        <taxon>Ktedonobacterales</taxon>
        <taxon>Dictyobacteraceae</taxon>
        <taxon>Tengunoibacter</taxon>
    </lineage>
</organism>
<dbReference type="SUPFAM" id="SSF46955">
    <property type="entry name" value="Putative DNA-binding domain"/>
    <property type="match status" value="1"/>
</dbReference>
<reference evidence="3" key="1">
    <citation type="submission" date="2018-12" db="EMBL/GenBank/DDBJ databases">
        <title>Tengunoibacter tsumagoiensis gen. nov., sp. nov., Dictyobacter kobayashii sp. nov., D. alpinus sp. nov., and D. joshuensis sp. nov. and description of Dictyobacteraceae fam. nov. within the order Ktedonobacterales isolated from Tengu-no-mugimeshi.</title>
        <authorList>
            <person name="Wang C.M."/>
            <person name="Zheng Y."/>
            <person name="Sakai Y."/>
            <person name="Toyoda A."/>
            <person name="Minakuchi Y."/>
            <person name="Abe K."/>
            <person name="Yokota A."/>
            <person name="Yabe S."/>
        </authorList>
    </citation>
    <scope>NUCLEOTIDE SEQUENCE [LARGE SCALE GENOMIC DNA]</scope>
    <source>
        <strain evidence="3">Uno3</strain>
    </source>
</reference>
<dbReference type="GO" id="GO:0003677">
    <property type="term" value="F:DNA binding"/>
    <property type="evidence" value="ECO:0007669"/>
    <property type="project" value="InterPro"/>
</dbReference>
<dbReference type="EMBL" id="BIFR01000002">
    <property type="protein sequence ID" value="GCE15068.1"/>
    <property type="molecule type" value="Genomic_DNA"/>
</dbReference>
<comment type="caution">
    <text evidence="2">The sequence shown here is derived from an EMBL/GenBank/DDBJ whole genome shotgun (WGS) entry which is preliminary data.</text>
</comment>
<feature type="domain" description="Helix-turn-helix" evidence="1">
    <location>
        <begin position="9"/>
        <end position="62"/>
    </location>
</feature>
<dbReference type="RefSeq" id="WP_126582578.1">
    <property type="nucleotide sequence ID" value="NZ_BIFR01000002.1"/>
</dbReference>
<dbReference type="InterPro" id="IPR041657">
    <property type="entry name" value="HTH_17"/>
</dbReference>
<dbReference type="AlphaFoldDB" id="A0A402A7H5"/>
<evidence type="ECO:0000313" key="2">
    <source>
        <dbReference type="EMBL" id="GCE15068.1"/>
    </source>
</evidence>
<keyword evidence="3" id="KW-1185">Reference proteome</keyword>
<dbReference type="InterPro" id="IPR010093">
    <property type="entry name" value="SinI_DNA-bd"/>
</dbReference>
<dbReference type="Pfam" id="PF12728">
    <property type="entry name" value="HTH_17"/>
    <property type="match status" value="1"/>
</dbReference>
<dbReference type="OrthoDB" id="163454at2"/>
<dbReference type="InterPro" id="IPR009061">
    <property type="entry name" value="DNA-bd_dom_put_sf"/>
</dbReference>
<dbReference type="Proteomes" id="UP000287352">
    <property type="component" value="Unassembled WGS sequence"/>
</dbReference>
<evidence type="ECO:0000259" key="1">
    <source>
        <dbReference type="Pfam" id="PF12728"/>
    </source>
</evidence>
<gene>
    <name evidence="2" type="ORF">KTT_49270</name>
</gene>
<accession>A0A402A7H5</accession>